<sequence>MPVKRFKQYLLGGSLAATLLLSLGGCKKDGATPMQDPAKPAATTAAAADVALVDIIEQKPTYLIGITFPKDVAIPVPLKAEIKAFADASRDRLITAAKDIKPGAPGSPYDLSLEFRELPGQSTSVRTFSADGSMYTGGEHGNALIRRFVWDIAGNRLVTSDDLVTSPAGWAAVSTFVKDALLKQAQARFEEDKLSDAESAVLLAQLTPLVEAGTQPSAENYQDFEPLLDEQGKVIGVTFIFPPYQVAGYADGVQRVDVPASVFADYLSPESRRLFNP</sequence>
<dbReference type="Gene3D" id="3.90.640.20">
    <property type="entry name" value="Heat-shock cognate protein, ATPase"/>
    <property type="match status" value="1"/>
</dbReference>
<feature type="domain" description="DUF3298" evidence="1">
    <location>
        <begin position="203"/>
        <end position="260"/>
    </location>
</feature>
<name>A0ABX8WNI3_9GAMM</name>
<protein>
    <submittedName>
        <fullName evidence="2">RsiV family protein</fullName>
    </submittedName>
</protein>
<dbReference type="RefSeq" id="WP_220379187.1">
    <property type="nucleotide sequence ID" value="NZ_CP080544.1"/>
</dbReference>
<dbReference type="EMBL" id="CP080544">
    <property type="protein sequence ID" value="QYR52401.1"/>
    <property type="molecule type" value="Genomic_DNA"/>
</dbReference>
<dbReference type="PROSITE" id="PS51257">
    <property type="entry name" value="PROKAR_LIPOPROTEIN"/>
    <property type="match status" value="1"/>
</dbReference>
<evidence type="ECO:0000259" key="1">
    <source>
        <dbReference type="Pfam" id="PF11738"/>
    </source>
</evidence>
<dbReference type="InterPro" id="IPR021729">
    <property type="entry name" value="DUF3298"/>
</dbReference>
<accession>A0ABX8WNI3</accession>
<reference evidence="2 3" key="1">
    <citation type="submission" date="2021-08" db="EMBL/GenBank/DDBJ databases">
        <title>Lysobacter sp. strain CJ11 Genome sequencing and assembly.</title>
        <authorList>
            <person name="Kim I."/>
        </authorList>
    </citation>
    <scope>NUCLEOTIDE SEQUENCE [LARGE SCALE GENOMIC DNA]</scope>
    <source>
        <strain evidence="2 3">CJ11</strain>
    </source>
</reference>
<keyword evidence="3" id="KW-1185">Reference proteome</keyword>
<evidence type="ECO:0000313" key="3">
    <source>
        <dbReference type="Proteomes" id="UP000824755"/>
    </source>
</evidence>
<dbReference type="Pfam" id="PF11738">
    <property type="entry name" value="DUF3298"/>
    <property type="match status" value="1"/>
</dbReference>
<proteinExistence type="predicted"/>
<organism evidence="2 3">
    <name type="scientific">Lysobacter soyae</name>
    <dbReference type="NCBI Taxonomy" id="2764185"/>
    <lineage>
        <taxon>Bacteria</taxon>
        <taxon>Pseudomonadati</taxon>
        <taxon>Pseudomonadota</taxon>
        <taxon>Gammaproteobacteria</taxon>
        <taxon>Lysobacterales</taxon>
        <taxon>Lysobacteraceae</taxon>
        <taxon>Lysobacter</taxon>
    </lineage>
</organism>
<dbReference type="Proteomes" id="UP000824755">
    <property type="component" value="Chromosome"/>
</dbReference>
<evidence type="ECO:0000313" key="2">
    <source>
        <dbReference type="EMBL" id="QYR52401.1"/>
    </source>
</evidence>
<gene>
    <name evidence="2" type="ORF">H8L67_07285</name>
</gene>
<dbReference type="InterPro" id="IPR037126">
    <property type="entry name" value="PdaC/RsiV-like_sf"/>
</dbReference>